<organism evidence="5">
    <name type="scientific">Schistosoma curassoni</name>
    <dbReference type="NCBI Taxonomy" id="6186"/>
    <lineage>
        <taxon>Eukaryota</taxon>
        <taxon>Metazoa</taxon>
        <taxon>Spiralia</taxon>
        <taxon>Lophotrochozoa</taxon>
        <taxon>Platyhelminthes</taxon>
        <taxon>Trematoda</taxon>
        <taxon>Digenea</taxon>
        <taxon>Strigeidida</taxon>
        <taxon>Schistosomatoidea</taxon>
        <taxon>Schistosomatidae</taxon>
        <taxon>Schistosoma</taxon>
    </lineage>
</organism>
<keyword evidence="2" id="KW-0560">Oxidoreductase</keyword>
<proteinExistence type="inferred from homology"/>
<comment type="similarity">
    <text evidence="1">Belongs to the flavin monoamine oxidase family.</text>
</comment>
<sequence length="157" mass="18718">MCKWIVYEFISIIDSIRFSMDKFKHPITDFLCYFNEFLINNLFGCSYNPCSLFCRFTFFSFRDMYLTKEERSILDWHLANLEFANATELHNLSLRHWDQDDLFELSGDHCVLQDGYGSVTDNLAHFITSVKRISYSNTGKFYIQIRIFCKIDLSDFK</sequence>
<evidence type="ECO:0000313" key="3">
    <source>
        <dbReference type="EMBL" id="VDP81740.1"/>
    </source>
</evidence>
<keyword evidence="4" id="KW-1185">Reference proteome</keyword>
<dbReference type="EMBL" id="UZAK01052560">
    <property type="protein sequence ID" value="VDP81740.1"/>
    <property type="molecule type" value="Genomic_DNA"/>
</dbReference>
<reference evidence="5" key="1">
    <citation type="submission" date="2016-06" db="UniProtKB">
        <authorList>
            <consortium name="WormBaseParasite"/>
        </authorList>
    </citation>
    <scope>IDENTIFICATION</scope>
</reference>
<protein>
    <submittedName>
        <fullName evidence="5">Amino_oxidase domain-containing protein</fullName>
    </submittedName>
</protein>
<dbReference type="Proteomes" id="UP000279833">
    <property type="component" value="Unassembled WGS sequence"/>
</dbReference>
<dbReference type="SUPFAM" id="SSF51905">
    <property type="entry name" value="FAD/NAD(P)-binding domain"/>
    <property type="match status" value="1"/>
</dbReference>
<reference evidence="3 4" key="2">
    <citation type="submission" date="2018-11" db="EMBL/GenBank/DDBJ databases">
        <authorList>
            <consortium name="Pathogen Informatics"/>
        </authorList>
    </citation>
    <scope>NUCLEOTIDE SEQUENCE [LARGE SCALE GENOMIC DNA]</scope>
    <source>
        <strain evidence="3">Dakar</strain>
        <strain evidence="4">Dakar, Senegal</strain>
    </source>
</reference>
<accession>A0A183L749</accession>
<dbReference type="InterPro" id="IPR050281">
    <property type="entry name" value="Flavin_monoamine_oxidase"/>
</dbReference>
<evidence type="ECO:0000313" key="5">
    <source>
        <dbReference type="WBParaSite" id="SCUD_0002317201-mRNA-1"/>
    </source>
</evidence>
<evidence type="ECO:0000256" key="1">
    <source>
        <dbReference type="ARBA" id="ARBA00005995"/>
    </source>
</evidence>
<dbReference type="InterPro" id="IPR036188">
    <property type="entry name" value="FAD/NAD-bd_sf"/>
</dbReference>
<gene>
    <name evidence="3" type="ORF">SCUD_LOCUS23170</name>
</gene>
<dbReference type="GO" id="GO:0016491">
    <property type="term" value="F:oxidoreductase activity"/>
    <property type="evidence" value="ECO:0007669"/>
    <property type="project" value="UniProtKB-KW"/>
</dbReference>
<evidence type="ECO:0000256" key="2">
    <source>
        <dbReference type="ARBA" id="ARBA00023002"/>
    </source>
</evidence>
<dbReference type="STRING" id="6186.A0A183L749"/>
<name>A0A183L749_9TREM</name>
<dbReference type="PANTHER" id="PTHR10742">
    <property type="entry name" value="FLAVIN MONOAMINE OXIDASE"/>
    <property type="match status" value="1"/>
</dbReference>
<dbReference type="AlphaFoldDB" id="A0A183L749"/>
<dbReference type="WBParaSite" id="SCUD_0002317201-mRNA-1">
    <property type="protein sequence ID" value="SCUD_0002317201-mRNA-1"/>
    <property type="gene ID" value="SCUD_0002317201"/>
</dbReference>
<dbReference type="PANTHER" id="PTHR10742:SF386">
    <property type="entry name" value="LYSINE-SPECIFIC HISTONE DEMETHYLASE 1A"/>
    <property type="match status" value="1"/>
</dbReference>
<evidence type="ECO:0000313" key="4">
    <source>
        <dbReference type="Proteomes" id="UP000279833"/>
    </source>
</evidence>